<dbReference type="InterPro" id="IPR003593">
    <property type="entry name" value="AAA+_ATPase"/>
</dbReference>
<evidence type="ECO:0000256" key="3">
    <source>
        <dbReference type="ARBA" id="ARBA00022840"/>
    </source>
</evidence>
<dbReference type="SUPFAM" id="SSF52540">
    <property type="entry name" value="P-loop containing nucleoside triphosphate hydrolases"/>
    <property type="match status" value="1"/>
</dbReference>
<dbReference type="PROSITE" id="PS50893">
    <property type="entry name" value="ABC_TRANSPORTER_2"/>
    <property type="match status" value="1"/>
</dbReference>
<dbReference type="SMART" id="SM00382">
    <property type="entry name" value="AAA"/>
    <property type="match status" value="1"/>
</dbReference>
<dbReference type="GO" id="GO:0015833">
    <property type="term" value="P:peptide transport"/>
    <property type="evidence" value="ECO:0007669"/>
    <property type="project" value="InterPro"/>
</dbReference>
<keyword evidence="6" id="KW-1185">Reference proteome</keyword>
<reference evidence="6" key="1">
    <citation type="submission" date="2016-06" db="EMBL/GenBank/DDBJ databases">
        <authorList>
            <person name="Toshchakov V.S."/>
        </authorList>
    </citation>
    <scope>NUCLEOTIDE SEQUENCE [LARGE SCALE GENOMIC DNA]</scope>
    <source>
        <strain>PM4 (JCM 30641</strain>
        <strain evidence="6">\VKM B-2940)</strain>
    </source>
</reference>
<dbReference type="EMBL" id="LT719092">
    <property type="protein sequence ID" value="SJK84022.1"/>
    <property type="molecule type" value="Genomic_DNA"/>
</dbReference>
<dbReference type="GO" id="GO:0055085">
    <property type="term" value="P:transmembrane transport"/>
    <property type="evidence" value="ECO:0007669"/>
    <property type="project" value="UniProtKB-ARBA"/>
</dbReference>
<dbReference type="Pfam" id="PF00005">
    <property type="entry name" value="ABC_tran"/>
    <property type="match status" value="1"/>
</dbReference>
<accession>A0A1R4A4Y6</accession>
<dbReference type="InterPro" id="IPR013563">
    <property type="entry name" value="Oligopep_ABC_C"/>
</dbReference>
<protein>
    <submittedName>
        <fullName evidence="5">PepT family ABC transporter ATPase</fullName>
    </submittedName>
</protein>
<dbReference type="Pfam" id="PF08352">
    <property type="entry name" value="oligo_HPY"/>
    <property type="match status" value="1"/>
</dbReference>
<sequence>MNFSFSDHILEVHDLSKYFGRKGYIVTALDDVSLTVNSLENIAIVGETGSGKSTLGRISCGLEKPSKGKVLLSGKEIGSYRKNELWKTTQYIHQDPYGAIDSLETVKEILDRPLRFLLRIKDPSEKKELLIEALRSSGLSEDYLDKKGSDLSGGEKQRILIARAFIVKPKYVVVDEPTTMIDFIHRDEIIGTLKNEGEMFGATLLLITHDIMIVPKIAKKVAVLYRGKIIEVGWTRDILKNPLHPYTTFLASIKPSKLLGNSKIMDVLNNYGQKKQNIVSQNKGCSYASICPLADNNCIVNEPPTIEAEENHYVKCFKPGEFQL</sequence>
<dbReference type="GO" id="GO:0016887">
    <property type="term" value="F:ATP hydrolysis activity"/>
    <property type="evidence" value="ECO:0007669"/>
    <property type="project" value="InterPro"/>
</dbReference>
<dbReference type="GO" id="GO:0005524">
    <property type="term" value="F:ATP binding"/>
    <property type="evidence" value="ECO:0007669"/>
    <property type="project" value="UniProtKB-KW"/>
</dbReference>
<dbReference type="Proteomes" id="UP000187822">
    <property type="component" value="Chromosome I"/>
</dbReference>
<dbReference type="Gene3D" id="3.40.50.300">
    <property type="entry name" value="P-loop containing nucleotide triphosphate hydrolases"/>
    <property type="match status" value="1"/>
</dbReference>
<feature type="domain" description="ABC transporter" evidence="4">
    <location>
        <begin position="10"/>
        <end position="251"/>
    </location>
</feature>
<evidence type="ECO:0000256" key="2">
    <source>
        <dbReference type="ARBA" id="ARBA00022741"/>
    </source>
</evidence>
<dbReference type="PROSITE" id="PS00211">
    <property type="entry name" value="ABC_TRANSPORTER_1"/>
    <property type="match status" value="1"/>
</dbReference>
<dbReference type="PANTHER" id="PTHR43776">
    <property type="entry name" value="TRANSPORT ATP-BINDING PROTEIN"/>
    <property type="match status" value="1"/>
</dbReference>
<evidence type="ECO:0000256" key="1">
    <source>
        <dbReference type="ARBA" id="ARBA00022448"/>
    </source>
</evidence>
<keyword evidence="2" id="KW-0547">Nucleotide-binding</keyword>
<keyword evidence="1" id="KW-0813">Transport</keyword>
<dbReference type="InterPro" id="IPR050319">
    <property type="entry name" value="ABC_transp_ATP-bind"/>
</dbReference>
<dbReference type="NCBIfam" id="TIGR01727">
    <property type="entry name" value="oligo_HPY"/>
    <property type="match status" value="1"/>
</dbReference>
<evidence type="ECO:0000259" key="4">
    <source>
        <dbReference type="PROSITE" id="PS50893"/>
    </source>
</evidence>
<proteinExistence type="predicted"/>
<gene>
    <name evidence="5" type="ORF">CPM_0127</name>
</gene>
<dbReference type="KEGG" id="cdiv:CPM_0127"/>
<dbReference type="InterPro" id="IPR017871">
    <property type="entry name" value="ABC_transporter-like_CS"/>
</dbReference>
<dbReference type="InterPro" id="IPR003439">
    <property type="entry name" value="ABC_transporter-like_ATP-bd"/>
</dbReference>
<dbReference type="AlphaFoldDB" id="A0A1R4A4Y6"/>
<evidence type="ECO:0000313" key="6">
    <source>
        <dbReference type="Proteomes" id="UP000187822"/>
    </source>
</evidence>
<dbReference type="CDD" id="cd03257">
    <property type="entry name" value="ABC_NikE_OppD_transporters"/>
    <property type="match status" value="1"/>
</dbReference>
<evidence type="ECO:0000313" key="5">
    <source>
        <dbReference type="EMBL" id="SJK84022.1"/>
    </source>
</evidence>
<organism evidence="5 6">
    <name type="scientific">Cuniculiplasma divulgatum</name>
    <dbReference type="NCBI Taxonomy" id="1673428"/>
    <lineage>
        <taxon>Archaea</taxon>
        <taxon>Methanobacteriati</taxon>
        <taxon>Thermoplasmatota</taxon>
        <taxon>Thermoplasmata</taxon>
        <taxon>Thermoplasmatales</taxon>
        <taxon>Cuniculiplasmataceae</taxon>
        <taxon>Cuniculiplasma</taxon>
    </lineage>
</organism>
<dbReference type="InterPro" id="IPR027417">
    <property type="entry name" value="P-loop_NTPase"/>
</dbReference>
<dbReference type="STRING" id="1673428.CPM_0127"/>
<keyword evidence="3" id="KW-0067">ATP-binding</keyword>
<name>A0A1R4A4Y6_9ARCH</name>